<dbReference type="Proteomes" id="UP000282086">
    <property type="component" value="Chromosome"/>
</dbReference>
<protein>
    <submittedName>
        <fullName evidence="1">Virulence effector protein</fullName>
    </submittedName>
</protein>
<dbReference type="AlphaFoldDB" id="A0A447MSN7"/>
<reference evidence="1 2" key="1">
    <citation type="submission" date="2018-12" db="EMBL/GenBank/DDBJ databases">
        <authorList>
            <consortium name="Pathogen Informatics"/>
        </authorList>
    </citation>
    <scope>NUCLEOTIDE SEQUENCE [LARGE SCALE GENOMIC DNA]</scope>
    <source>
        <strain evidence="1 2">NCTC129</strain>
    </source>
</reference>
<sequence>MTKPLNATQAVIEWVNNTRRYATRLDDEADALLAQLTLAARMSQRSTPPAHHMAALVCTGMRNPQKRIC</sequence>
<proteinExistence type="predicted"/>
<evidence type="ECO:0000313" key="2">
    <source>
        <dbReference type="Proteomes" id="UP000282086"/>
    </source>
</evidence>
<evidence type="ECO:0000313" key="1">
    <source>
        <dbReference type="EMBL" id="VDZ94027.1"/>
    </source>
</evidence>
<name>A0A447MSN7_SALET</name>
<dbReference type="EMBL" id="LR134140">
    <property type="protein sequence ID" value="VDZ94027.1"/>
    <property type="molecule type" value="Genomic_DNA"/>
</dbReference>
<accession>A0A447MSN7</accession>
<organism evidence="1 2">
    <name type="scientific">Salmonella enterica I</name>
    <dbReference type="NCBI Taxonomy" id="59201"/>
    <lineage>
        <taxon>Bacteria</taxon>
        <taxon>Pseudomonadati</taxon>
        <taxon>Pseudomonadota</taxon>
        <taxon>Gammaproteobacteria</taxon>
        <taxon>Enterobacterales</taxon>
        <taxon>Enterobacteriaceae</taxon>
        <taxon>Salmonella</taxon>
    </lineage>
</organism>
<gene>
    <name evidence="1" type="primary">srfC_4</name>
    <name evidence="1" type="ORF">NCTC129_00098</name>
</gene>